<dbReference type="InterPro" id="IPR036691">
    <property type="entry name" value="Endo/exonu/phosph_ase_sf"/>
</dbReference>
<proteinExistence type="predicted"/>
<evidence type="ECO:0000313" key="1">
    <source>
        <dbReference type="EMBL" id="PKU40950.1"/>
    </source>
</evidence>
<dbReference type="GO" id="GO:0007508">
    <property type="term" value="P:larval heart development"/>
    <property type="evidence" value="ECO:0007669"/>
    <property type="project" value="TreeGrafter"/>
</dbReference>
<gene>
    <name evidence="1" type="ORF">llap_8736</name>
</gene>
<sequence length="263" mass="30607">MLRGLEHLSYEDRLRELGLFSLEKRRLLGDAILAFQYLERAYKEGGERLLPRYFTMLFHKVVTIIAMDIATGFKSKLAVWTLPPVNEGKRRSLSRVEHLWARLKGKADIVVEVCYRPPNQDEEADKIFYKQTREVSQLLALVLMGDFNPHLLYAQTVYLDVYWAYNTAEREQSRRFLECVEDNFLTQLVREPTREGALLELLFVNREGLVGDVMVGGHLAHRDQKMTAFLILGEVRREFSRAATLDFCHTDLDLFMNLVEGVY</sequence>
<dbReference type="OrthoDB" id="6152807at2759"/>
<reference evidence="2" key="2">
    <citation type="submission" date="2017-12" db="EMBL/GenBank/DDBJ databases">
        <title>Genome sequence of the Bar-tailed Godwit (Limosa lapponica baueri).</title>
        <authorList>
            <person name="Lima N.C.B."/>
            <person name="Parody-Merino A.M."/>
            <person name="Battley P.F."/>
            <person name="Fidler A.E."/>
            <person name="Prosdocimi F."/>
        </authorList>
    </citation>
    <scope>NUCLEOTIDE SEQUENCE [LARGE SCALE GENOMIC DNA]</scope>
</reference>
<dbReference type="PANTHER" id="PTHR33395">
    <property type="entry name" value="TRANSCRIPTASE, PUTATIVE-RELATED-RELATED"/>
    <property type="match status" value="1"/>
</dbReference>
<evidence type="ECO:0000313" key="2">
    <source>
        <dbReference type="Proteomes" id="UP000233556"/>
    </source>
</evidence>
<organism evidence="1 2">
    <name type="scientific">Limosa lapponica baueri</name>
    <dbReference type="NCBI Taxonomy" id="1758121"/>
    <lineage>
        <taxon>Eukaryota</taxon>
        <taxon>Metazoa</taxon>
        <taxon>Chordata</taxon>
        <taxon>Craniata</taxon>
        <taxon>Vertebrata</taxon>
        <taxon>Euteleostomi</taxon>
        <taxon>Archelosauria</taxon>
        <taxon>Archosauria</taxon>
        <taxon>Dinosauria</taxon>
        <taxon>Saurischia</taxon>
        <taxon>Theropoda</taxon>
        <taxon>Coelurosauria</taxon>
        <taxon>Aves</taxon>
        <taxon>Neognathae</taxon>
        <taxon>Neoaves</taxon>
        <taxon>Charadriiformes</taxon>
        <taxon>Scolopacidae</taxon>
        <taxon>Limosa</taxon>
    </lineage>
</organism>
<accession>A0A2I0U4D3</accession>
<dbReference type="PANTHER" id="PTHR33395:SF22">
    <property type="entry name" value="REVERSE TRANSCRIPTASE DOMAIN-CONTAINING PROTEIN"/>
    <property type="match status" value="1"/>
</dbReference>
<keyword evidence="2" id="KW-1185">Reference proteome</keyword>
<protein>
    <submittedName>
        <fullName evidence="1">Uncharacterized protein</fullName>
    </submittedName>
</protein>
<dbReference type="GO" id="GO:0061343">
    <property type="term" value="P:cell adhesion involved in heart morphogenesis"/>
    <property type="evidence" value="ECO:0007669"/>
    <property type="project" value="TreeGrafter"/>
</dbReference>
<dbReference type="Gene3D" id="3.60.10.10">
    <property type="entry name" value="Endonuclease/exonuclease/phosphatase"/>
    <property type="match status" value="1"/>
</dbReference>
<dbReference type="EMBL" id="KZ506184">
    <property type="protein sequence ID" value="PKU40950.1"/>
    <property type="molecule type" value="Genomic_DNA"/>
</dbReference>
<name>A0A2I0U4D3_LIMLA</name>
<dbReference type="GO" id="GO:0031012">
    <property type="term" value="C:extracellular matrix"/>
    <property type="evidence" value="ECO:0007669"/>
    <property type="project" value="TreeGrafter"/>
</dbReference>
<dbReference type="Proteomes" id="UP000233556">
    <property type="component" value="Unassembled WGS sequence"/>
</dbReference>
<dbReference type="AlphaFoldDB" id="A0A2I0U4D3"/>
<reference evidence="2" key="1">
    <citation type="submission" date="2017-11" db="EMBL/GenBank/DDBJ databases">
        <authorList>
            <person name="Lima N.C."/>
            <person name="Parody-Merino A.M."/>
            <person name="Battley P.F."/>
            <person name="Fidler A.E."/>
            <person name="Prosdocimi F."/>
        </authorList>
    </citation>
    <scope>NUCLEOTIDE SEQUENCE [LARGE SCALE GENOMIC DNA]</scope>
</reference>